<evidence type="ECO:0000313" key="3">
    <source>
        <dbReference type="Proteomes" id="UP001054252"/>
    </source>
</evidence>
<feature type="compositionally biased region" description="Polar residues" evidence="1">
    <location>
        <begin position="29"/>
        <end position="44"/>
    </location>
</feature>
<proteinExistence type="predicted"/>
<name>A0AAV5KSE5_9ROSI</name>
<dbReference type="Proteomes" id="UP001054252">
    <property type="component" value="Unassembled WGS sequence"/>
</dbReference>
<evidence type="ECO:0000256" key="1">
    <source>
        <dbReference type="SAM" id="MobiDB-lite"/>
    </source>
</evidence>
<gene>
    <name evidence="2" type="ORF">SLEP1_g36571</name>
</gene>
<sequence length="65" mass="7186">MAVTVSSPWGKPSAWALDAEEYEAELQQLKDQPNPALTTKQLTGESGFEKNPDLGLRGEEKGRRQ</sequence>
<feature type="compositionally biased region" description="Basic and acidic residues" evidence="1">
    <location>
        <begin position="47"/>
        <end position="65"/>
    </location>
</feature>
<feature type="region of interest" description="Disordered" evidence="1">
    <location>
        <begin position="25"/>
        <end position="65"/>
    </location>
</feature>
<keyword evidence="3" id="KW-1185">Reference proteome</keyword>
<accession>A0AAV5KSE5</accession>
<reference evidence="2 3" key="1">
    <citation type="journal article" date="2021" name="Commun. Biol.">
        <title>The genome of Shorea leprosula (Dipterocarpaceae) highlights the ecological relevance of drought in aseasonal tropical rainforests.</title>
        <authorList>
            <person name="Ng K.K.S."/>
            <person name="Kobayashi M.J."/>
            <person name="Fawcett J.A."/>
            <person name="Hatakeyama M."/>
            <person name="Paape T."/>
            <person name="Ng C.H."/>
            <person name="Ang C.C."/>
            <person name="Tnah L.H."/>
            <person name="Lee C.T."/>
            <person name="Nishiyama T."/>
            <person name="Sese J."/>
            <person name="O'Brien M.J."/>
            <person name="Copetti D."/>
            <person name="Mohd Noor M.I."/>
            <person name="Ong R.C."/>
            <person name="Putra M."/>
            <person name="Sireger I.Z."/>
            <person name="Indrioko S."/>
            <person name="Kosugi Y."/>
            <person name="Izuno A."/>
            <person name="Isagi Y."/>
            <person name="Lee S.L."/>
            <person name="Shimizu K.K."/>
        </authorList>
    </citation>
    <scope>NUCLEOTIDE SEQUENCE [LARGE SCALE GENOMIC DNA]</scope>
    <source>
        <strain evidence="2">214</strain>
    </source>
</reference>
<comment type="caution">
    <text evidence="2">The sequence shown here is derived from an EMBL/GenBank/DDBJ whole genome shotgun (WGS) entry which is preliminary data.</text>
</comment>
<organism evidence="2 3">
    <name type="scientific">Rubroshorea leprosula</name>
    <dbReference type="NCBI Taxonomy" id="152421"/>
    <lineage>
        <taxon>Eukaryota</taxon>
        <taxon>Viridiplantae</taxon>
        <taxon>Streptophyta</taxon>
        <taxon>Embryophyta</taxon>
        <taxon>Tracheophyta</taxon>
        <taxon>Spermatophyta</taxon>
        <taxon>Magnoliopsida</taxon>
        <taxon>eudicotyledons</taxon>
        <taxon>Gunneridae</taxon>
        <taxon>Pentapetalae</taxon>
        <taxon>rosids</taxon>
        <taxon>malvids</taxon>
        <taxon>Malvales</taxon>
        <taxon>Dipterocarpaceae</taxon>
        <taxon>Rubroshorea</taxon>
    </lineage>
</organism>
<protein>
    <submittedName>
        <fullName evidence="2">Uncharacterized protein</fullName>
    </submittedName>
</protein>
<dbReference type="EMBL" id="BPVZ01000075">
    <property type="protein sequence ID" value="GKV27398.1"/>
    <property type="molecule type" value="Genomic_DNA"/>
</dbReference>
<evidence type="ECO:0000313" key="2">
    <source>
        <dbReference type="EMBL" id="GKV27398.1"/>
    </source>
</evidence>
<dbReference type="AlphaFoldDB" id="A0AAV5KSE5"/>